<feature type="transmembrane region" description="Helical" evidence="1">
    <location>
        <begin position="5"/>
        <end position="27"/>
    </location>
</feature>
<gene>
    <name evidence="2" type="ORF">JCM9152_2699</name>
</gene>
<dbReference type="STRING" id="1236971.JCM9152_2699"/>
<dbReference type="RefSeq" id="WP_035344583.1">
    <property type="nucleotide sequence ID" value="NZ_BAUU01000017.1"/>
</dbReference>
<comment type="caution">
    <text evidence="2">The sequence shown here is derived from an EMBL/GenBank/DDBJ whole genome shotgun (WGS) entry which is preliminary data.</text>
</comment>
<dbReference type="Proteomes" id="UP000018895">
    <property type="component" value="Unassembled WGS sequence"/>
</dbReference>
<sequence length="75" mass="8868">MIRLFFLILGFVFAVIGGISLVAYLNLLTTGYEFSMYVSFIIRRVELYVFLIGLILILLSITYEISWRKRVKKRR</sequence>
<evidence type="ECO:0000313" key="2">
    <source>
        <dbReference type="EMBL" id="GAE31243.1"/>
    </source>
</evidence>
<name>W4QHW0_9BACI</name>
<accession>W4QHW0</accession>
<reference evidence="2" key="1">
    <citation type="journal article" date="2014" name="Genome Announc.">
        <title>Draft Genome Sequences of Three Alkaliphilic Bacillus Strains, Bacillus wakoensis JCM 9140T, Bacillus akibai JCM 9157T, and Bacillus hemicellulosilyticus JCM 9152T.</title>
        <authorList>
            <person name="Yuki M."/>
            <person name="Oshima K."/>
            <person name="Suda W."/>
            <person name="Oshida Y."/>
            <person name="Kitamura K."/>
            <person name="Iida T."/>
            <person name="Hattori M."/>
            <person name="Ohkuma M."/>
        </authorList>
    </citation>
    <scope>NUCLEOTIDE SEQUENCE [LARGE SCALE GENOMIC DNA]</scope>
    <source>
        <strain evidence="2">JCM 9152</strain>
    </source>
</reference>
<organism evidence="2 3">
    <name type="scientific">Halalkalibacter hemicellulosilyticusJCM 9152</name>
    <dbReference type="NCBI Taxonomy" id="1236971"/>
    <lineage>
        <taxon>Bacteria</taxon>
        <taxon>Bacillati</taxon>
        <taxon>Bacillota</taxon>
        <taxon>Bacilli</taxon>
        <taxon>Bacillales</taxon>
        <taxon>Bacillaceae</taxon>
        <taxon>Halalkalibacter</taxon>
    </lineage>
</organism>
<dbReference type="OrthoDB" id="2972455at2"/>
<keyword evidence="1" id="KW-1133">Transmembrane helix</keyword>
<evidence type="ECO:0000256" key="1">
    <source>
        <dbReference type="SAM" id="Phobius"/>
    </source>
</evidence>
<keyword evidence="3" id="KW-1185">Reference proteome</keyword>
<keyword evidence="1" id="KW-0472">Membrane</keyword>
<keyword evidence="1" id="KW-0812">Transmembrane</keyword>
<dbReference type="EMBL" id="BAUU01000017">
    <property type="protein sequence ID" value="GAE31243.1"/>
    <property type="molecule type" value="Genomic_DNA"/>
</dbReference>
<feature type="transmembrane region" description="Helical" evidence="1">
    <location>
        <begin position="47"/>
        <end position="65"/>
    </location>
</feature>
<dbReference type="Pfam" id="PF26135">
    <property type="entry name" value="YuzI"/>
    <property type="match status" value="1"/>
</dbReference>
<dbReference type="AlphaFoldDB" id="W4QHW0"/>
<proteinExistence type="predicted"/>
<evidence type="ECO:0000313" key="3">
    <source>
        <dbReference type="Proteomes" id="UP000018895"/>
    </source>
</evidence>
<protein>
    <submittedName>
        <fullName evidence="2">Uncharacterized protein</fullName>
    </submittedName>
</protein>
<dbReference type="InterPro" id="IPR058887">
    <property type="entry name" value="YuzI-like"/>
</dbReference>